<dbReference type="EMBL" id="JACHLI010000001">
    <property type="protein sequence ID" value="MBB4861271.1"/>
    <property type="molecule type" value="Genomic_DNA"/>
</dbReference>
<reference evidence="6 7" key="1">
    <citation type="submission" date="2020-08" db="EMBL/GenBank/DDBJ databases">
        <title>Functional genomics of gut bacteria from endangered species of beetles.</title>
        <authorList>
            <person name="Carlos-Shanley C."/>
        </authorList>
    </citation>
    <scope>NUCLEOTIDE SEQUENCE [LARGE SCALE GENOMIC DNA]</scope>
    <source>
        <strain evidence="6 7">S00179</strain>
    </source>
</reference>
<organism evidence="6 7">
    <name type="scientific">Pseudomonas nitroreducens</name>
    <dbReference type="NCBI Taxonomy" id="46680"/>
    <lineage>
        <taxon>Bacteria</taxon>
        <taxon>Pseudomonadati</taxon>
        <taxon>Pseudomonadota</taxon>
        <taxon>Gammaproteobacteria</taxon>
        <taxon>Pseudomonadales</taxon>
        <taxon>Pseudomonadaceae</taxon>
        <taxon>Pseudomonas</taxon>
    </lineage>
</organism>
<keyword evidence="4 5" id="KW-0472">Membrane</keyword>
<gene>
    <name evidence="6" type="ORF">HNP46_000082</name>
</gene>
<name>A0A7W7KF55_PSENT</name>
<feature type="transmembrane region" description="Helical" evidence="5">
    <location>
        <begin position="42"/>
        <end position="58"/>
    </location>
</feature>
<evidence type="ECO:0000256" key="4">
    <source>
        <dbReference type="ARBA" id="ARBA00023136"/>
    </source>
</evidence>
<evidence type="ECO:0000313" key="6">
    <source>
        <dbReference type="EMBL" id="MBB4861271.1"/>
    </source>
</evidence>
<comment type="caution">
    <text evidence="6">The sequence shown here is derived from an EMBL/GenBank/DDBJ whole genome shotgun (WGS) entry which is preliminary data.</text>
</comment>
<proteinExistence type="predicted"/>
<evidence type="ECO:0000256" key="1">
    <source>
        <dbReference type="ARBA" id="ARBA00004141"/>
    </source>
</evidence>
<dbReference type="Proteomes" id="UP000566995">
    <property type="component" value="Unassembled WGS sequence"/>
</dbReference>
<evidence type="ECO:0000256" key="5">
    <source>
        <dbReference type="SAM" id="Phobius"/>
    </source>
</evidence>
<dbReference type="InterPro" id="IPR006419">
    <property type="entry name" value="NMN_transpt_PnuC"/>
</dbReference>
<dbReference type="RefSeq" id="WP_184585544.1">
    <property type="nucleotide sequence ID" value="NZ_JACHLI010000001.1"/>
</dbReference>
<evidence type="ECO:0000256" key="3">
    <source>
        <dbReference type="ARBA" id="ARBA00022989"/>
    </source>
</evidence>
<sequence>MVEAECAVVVHTLYQTVTQWVGTVFGVVGALMVASNTRWSKWGWPFFIVSAWGLFLFAGSMDAFGMMILEVTFFLTNLLGLWRWLIQPYRESKKETQKHALENH</sequence>
<dbReference type="Pfam" id="PF04973">
    <property type="entry name" value="NMN_transporter"/>
    <property type="match status" value="1"/>
</dbReference>
<feature type="transmembrane region" description="Helical" evidence="5">
    <location>
        <begin position="64"/>
        <end position="85"/>
    </location>
</feature>
<dbReference type="GO" id="GO:0016020">
    <property type="term" value="C:membrane"/>
    <property type="evidence" value="ECO:0007669"/>
    <property type="project" value="UniProtKB-SubCell"/>
</dbReference>
<keyword evidence="3 5" id="KW-1133">Transmembrane helix</keyword>
<dbReference type="GO" id="GO:0034257">
    <property type="term" value="F:nicotinamide riboside transmembrane transporter activity"/>
    <property type="evidence" value="ECO:0007669"/>
    <property type="project" value="InterPro"/>
</dbReference>
<dbReference type="AlphaFoldDB" id="A0A7W7KF55"/>
<protein>
    <submittedName>
        <fullName evidence="6">Nicotinamide riboside transporter PnuC</fullName>
    </submittedName>
</protein>
<comment type="subcellular location">
    <subcellularLocation>
        <location evidence="1">Membrane</location>
        <topology evidence="1">Multi-pass membrane protein</topology>
    </subcellularLocation>
</comment>
<feature type="transmembrane region" description="Helical" evidence="5">
    <location>
        <begin position="17"/>
        <end position="35"/>
    </location>
</feature>
<evidence type="ECO:0000313" key="7">
    <source>
        <dbReference type="Proteomes" id="UP000566995"/>
    </source>
</evidence>
<evidence type="ECO:0000256" key="2">
    <source>
        <dbReference type="ARBA" id="ARBA00022692"/>
    </source>
</evidence>
<accession>A0A7W7KF55</accession>
<keyword evidence="2 5" id="KW-0812">Transmembrane</keyword>